<evidence type="ECO:0000313" key="1">
    <source>
        <dbReference type="EMBL" id="KWV11026.1"/>
    </source>
</evidence>
<protein>
    <submittedName>
        <fullName evidence="1">Uncharacterized protein</fullName>
    </submittedName>
</protein>
<accession>A0A109HF32</accession>
<gene>
    <name evidence="1" type="ORF">ATB53_19975</name>
</gene>
<organism evidence="1 2">
    <name type="scientific">Xanthomonas campestris pv. translucens</name>
    <dbReference type="NCBI Taxonomy" id="343"/>
    <lineage>
        <taxon>Bacteria</taxon>
        <taxon>Pseudomonadati</taxon>
        <taxon>Pseudomonadota</taxon>
        <taxon>Gammaproteobacteria</taxon>
        <taxon>Lysobacterales</taxon>
        <taxon>Lysobacteraceae</taxon>
        <taxon>Xanthomonas</taxon>
        <taxon>Xanthomonas translucens group</taxon>
    </lineage>
</organism>
<sequence>MLARGEADGCTRRRARTVPKDRRLACAAIGFAAMYWDRATGDYSCAREICHLQGARHDIATDSGTPPYA</sequence>
<proteinExistence type="predicted"/>
<dbReference type="OrthoDB" id="3976083at2"/>
<dbReference type="EMBL" id="LNTA01000334">
    <property type="protein sequence ID" value="KWV11026.1"/>
    <property type="molecule type" value="Genomic_DNA"/>
</dbReference>
<evidence type="ECO:0000313" key="2">
    <source>
        <dbReference type="Proteomes" id="UP000055854"/>
    </source>
</evidence>
<name>A0A109HF32_XANCT</name>
<dbReference type="AlphaFoldDB" id="A0A109HF32"/>
<reference evidence="1 2" key="1">
    <citation type="submission" date="2015-11" db="EMBL/GenBank/DDBJ databases">
        <title>Long Read and Single Molecule DNA Sequencing Simplifies Genome Assembly and TAL Effector Gene Analysis of Xanthomonas translucens.</title>
        <authorList>
            <person name="Peng Z."/>
            <person name="Hu Y."/>
            <person name="Xie J."/>
            <person name="Potnis N."/>
            <person name="Akhunova A."/>
            <person name="Jones J."/>
            <person name="Liu Z."/>
            <person name="White F."/>
            <person name="Liu S."/>
        </authorList>
    </citation>
    <scope>NUCLEOTIDE SEQUENCE [LARGE SCALE GENOMIC DNA]</scope>
    <source>
        <strain evidence="1 2">B1</strain>
    </source>
</reference>
<comment type="caution">
    <text evidence="1">The sequence shown here is derived from an EMBL/GenBank/DDBJ whole genome shotgun (WGS) entry which is preliminary data.</text>
</comment>
<dbReference type="Proteomes" id="UP000055854">
    <property type="component" value="Unassembled WGS sequence"/>
</dbReference>